<dbReference type="PANTHER" id="PTHR44520">
    <property type="entry name" value="RESPONSE REGULATOR RCP1-RELATED"/>
    <property type="match status" value="1"/>
</dbReference>
<reference evidence="4" key="1">
    <citation type="submission" date="2016-10" db="EMBL/GenBank/DDBJ databases">
        <authorList>
            <person name="Varghese N."/>
            <person name="Submissions S."/>
        </authorList>
    </citation>
    <scope>NUCLEOTIDE SEQUENCE [LARGE SCALE GENOMIC DNA]</scope>
    <source>
        <strain evidence="4">CGMCC 1.3431</strain>
    </source>
</reference>
<dbReference type="InterPro" id="IPR001789">
    <property type="entry name" value="Sig_transdc_resp-reg_receiver"/>
</dbReference>
<dbReference type="Gene3D" id="3.40.50.2300">
    <property type="match status" value="1"/>
</dbReference>
<protein>
    <submittedName>
        <fullName evidence="3">Response regulator receiver domain-containing protein</fullName>
    </submittedName>
</protein>
<dbReference type="STRING" id="260084.SAMN02927928_2352"/>
<feature type="modified residue" description="4-aspartylphosphate" evidence="1">
    <location>
        <position position="70"/>
    </location>
</feature>
<accession>A0A1G4S1K1</accession>
<name>A0A1G4S1K1_9CAUL</name>
<proteinExistence type="predicted"/>
<dbReference type="CDD" id="cd17557">
    <property type="entry name" value="REC_Rcp-like"/>
    <property type="match status" value="1"/>
</dbReference>
<dbReference type="SMART" id="SM00448">
    <property type="entry name" value="REC"/>
    <property type="match status" value="1"/>
</dbReference>
<dbReference type="InterPro" id="IPR052893">
    <property type="entry name" value="TCS_response_regulator"/>
</dbReference>
<keyword evidence="1" id="KW-0597">Phosphoprotein</keyword>
<dbReference type="SUPFAM" id="SSF52172">
    <property type="entry name" value="CheY-like"/>
    <property type="match status" value="1"/>
</dbReference>
<dbReference type="AlphaFoldDB" id="A0A1G4S1K1"/>
<dbReference type="PROSITE" id="PS50110">
    <property type="entry name" value="RESPONSE_REGULATORY"/>
    <property type="match status" value="1"/>
</dbReference>
<gene>
    <name evidence="3" type="ORF">SAMN02927928_2352</name>
</gene>
<dbReference type="Proteomes" id="UP000199150">
    <property type="component" value="Unassembled WGS sequence"/>
</dbReference>
<evidence type="ECO:0000313" key="3">
    <source>
        <dbReference type="EMBL" id="SCW63113.1"/>
    </source>
</evidence>
<keyword evidence="4" id="KW-1185">Reference proteome</keyword>
<dbReference type="RefSeq" id="WP_090648017.1">
    <property type="nucleotide sequence ID" value="NZ_CBCRYE010000001.1"/>
</dbReference>
<dbReference type="GO" id="GO:0000160">
    <property type="term" value="P:phosphorelay signal transduction system"/>
    <property type="evidence" value="ECO:0007669"/>
    <property type="project" value="InterPro"/>
</dbReference>
<feature type="domain" description="Response regulatory" evidence="2">
    <location>
        <begin position="12"/>
        <end position="137"/>
    </location>
</feature>
<dbReference type="InterPro" id="IPR011006">
    <property type="entry name" value="CheY-like_superfamily"/>
</dbReference>
<evidence type="ECO:0000313" key="4">
    <source>
        <dbReference type="Proteomes" id="UP000199150"/>
    </source>
</evidence>
<dbReference type="Pfam" id="PF00072">
    <property type="entry name" value="Response_reg"/>
    <property type="match status" value="1"/>
</dbReference>
<organism evidence="3 4">
    <name type="scientific">Asticcacaulis taihuensis</name>
    <dbReference type="NCBI Taxonomy" id="260084"/>
    <lineage>
        <taxon>Bacteria</taxon>
        <taxon>Pseudomonadati</taxon>
        <taxon>Pseudomonadota</taxon>
        <taxon>Alphaproteobacteria</taxon>
        <taxon>Caulobacterales</taxon>
        <taxon>Caulobacteraceae</taxon>
        <taxon>Asticcacaulis</taxon>
    </lineage>
</organism>
<dbReference type="OrthoDB" id="9793549at2"/>
<evidence type="ECO:0000256" key="1">
    <source>
        <dbReference type="PROSITE-ProRule" id="PRU00169"/>
    </source>
</evidence>
<dbReference type="EMBL" id="FMTS01000003">
    <property type="protein sequence ID" value="SCW63113.1"/>
    <property type="molecule type" value="Genomic_DNA"/>
</dbReference>
<dbReference type="PANTHER" id="PTHR44520:SF2">
    <property type="entry name" value="RESPONSE REGULATOR RCP1"/>
    <property type="match status" value="1"/>
</dbReference>
<sequence>MSRIADRARTAQVLLVEDNRGDAVLTRRAFKRANLASDILVAETGEKGLSILRREGEHAEAARPDLILLDLNLPHMHGQDFLQTVKEDPSFKRIPVIVLSSSSADMDITDSYDHHANGYITKPLDADTYDDIVTRIEQYWFTLMQLPPDQPPPAYS</sequence>
<evidence type="ECO:0000259" key="2">
    <source>
        <dbReference type="PROSITE" id="PS50110"/>
    </source>
</evidence>